<name>A0A1Y1QRC3_9GAMM</name>
<dbReference type="EMBL" id="MTEJ01000075">
    <property type="protein sequence ID" value="OQX11980.1"/>
    <property type="molecule type" value="Genomic_DNA"/>
</dbReference>
<feature type="domain" description="Glycosyltransferase 2-like" evidence="1">
    <location>
        <begin position="14"/>
        <end position="182"/>
    </location>
</feature>
<dbReference type="Proteomes" id="UP000192491">
    <property type="component" value="Unassembled WGS sequence"/>
</dbReference>
<dbReference type="SUPFAM" id="SSF53448">
    <property type="entry name" value="Nucleotide-diphospho-sugar transferases"/>
    <property type="match status" value="1"/>
</dbReference>
<dbReference type="PANTHER" id="PTHR22916:SF3">
    <property type="entry name" value="UDP-GLCNAC:BETAGAL BETA-1,3-N-ACETYLGLUCOSAMINYLTRANSFERASE-LIKE PROTEIN 1"/>
    <property type="match status" value="1"/>
</dbReference>
<dbReference type="CDD" id="cd04196">
    <property type="entry name" value="GT_2_like_d"/>
    <property type="match status" value="1"/>
</dbReference>
<dbReference type="Gene3D" id="3.90.550.10">
    <property type="entry name" value="Spore Coat Polysaccharide Biosynthesis Protein SpsA, Chain A"/>
    <property type="match status" value="1"/>
</dbReference>
<evidence type="ECO:0000313" key="2">
    <source>
        <dbReference type="EMBL" id="OQX11980.1"/>
    </source>
</evidence>
<dbReference type="Pfam" id="PF00535">
    <property type="entry name" value="Glycos_transf_2"/>
    <property type="match status" value="1"/>
</dbReference>
<dbReference type="PANTHER" id="PTHR22916">
    <property type="entry name" value="GLYCOSYLTRANSFERASE"/>
    <property type="match status" value="1"/>
</dbReference>
<dbReference type="AlphaFoldDB" id="A0A1Y1QRC3"/>
<organism evidence="2 3">
    <name type="scientific">Thiothrix lacustris</name>
    <dbReference type="NCBI Taxonomy" id="525917"/>
    <lineage>
        <taxon>Bacteria</taxon>
        <taxon>Pseudomonadati</taxon>
        <taxon>Pseudomonadota</taxon>
        <taxon>Gammaproteobacteria</taxon>
        <taxon>Thiotrichales</taxon>
        <taxon>Thiotrichaceae</taxon>
        <taxon>Thiothrix</taxon>
    </lineage>
</organism>
<proteinExistence type="predicted"/>
<comment type="caution">
    <text evidence="2">The sequence shown here is derived from an EMBL/GenBank/DDBJ whole genome shotgun (WGS) entry which is preliminary data.</text>
</comment>
<protein>
    <submittedName>
        <fullName evidence="2">Glycosyl transferase family 2</fullName>
    </submittedName>
</protein>
<keyword evidence="2" id="KW-0808">Transferase</keyword>
<accession>A0A1Y1QRC3</accession>
<evidence type="ECO:0000313" key="3">
    <source>
        <dbReference type="Proteomes" id="UP000192491"/>
    </source>
</evidence>
<evidence type="ECO:0000259" key="1">
    <source>
        <dbReference type="Pfam" id="PF00535"/>
    </source>
</evidence>
<dbReference type="InterPro" id="IPR029044">
    <property type="entry name" value="Nucleotide-diphossugar_trans"/>
</dbReference>
<dbReference type="GO" id="GO:0016758">
    <property type="term" value="F:hexosyltransferase activity"/>
    <property type="evidence" value="ECO:0007669"/>
    <property type="project" value="UniProtKB-ARBA"/>
</dbReference>
<gene>
    <name evidence="2" type="ORF">BWK73_16055</name>
</gene>
<sequence length="306" mass="34793">MGTAVNAPTVPVQVLLSTWNGARWLPALLESLQQQSFQDWQLLVRDDGSTDQTLRILLEWQDQFPEKVAGILADGVNLGSTRSFSRLVEISTATFLCFCDQDDVWFPEKLEVQYEHLRRLQGEYGEHTPLLVHSDLAVIDQHKEILAVSFWESRDFDVTQDKRAYLLDNVVTGCATAFNRAAATLAFPTPPQAMQHDRWLALVCSWFGQIQAIPHPLLLYRQHAQNQLGASAGTVRGLEARVQAWGAQAEAFLCRFGDELGAEDYRHVEALAELRHLRGWERRQHILRHRLFKQRVLASLALLLFA</sequence>
<dbReference type="InterPro" id="IPR001173">
    <property type="entry name" value="Glyco_trans_2-like"/>
</dbReference>
<reference evidence="2 3" key="1">
    <citation type="submission" date="2017-01" db="EMBL/GenBank/DDBJ databases">
        <title>Novel large sulfur bacteria in the metagenomes of groundwater-fed chemosynthetic microbial mats in the Lake Huron basin.</title>
        <authorList>
            <person name="Sharrar A.M."/>
            <person name="Flood B.E."/>
            <person name="Bailey J.V."/>
            <person name="Jones D.S."/>
            <person name="Biddanda B."/>
            <person name="Ruberg S.A."/>
            <person name="Marcus D.N."/>
            <person name="Dick G.J."/>
        </authorList>
    </citation>
    <scope>NUCLEOTIDE SEQUENCE [LARGE SCALE GENOMIC DNA]</scope>
    <source>
        <strain evidence="2">A8</strain>
    </source>
</reference>